<proteinExistence type="predicted"/>
<dbReference type="PANTHER" id="PTHR39196">
    <property type="entry name" value="PRIMOSOME, DNAD SUBUNIT"/>
    <property type="match status" value="1"/>
</dbReference>
<name>A0AAW6UBQ4_9MOLU</name>
<dbReference type="AlphaFoldDB" id="A0AAW6UBQ4"/>
<reference evidence="2" key="1">
    <citation type="submission" date="2023-05" db="EMBL/GenBank/DDBJ databases">
        <title>Mariniplasma microaerophilum sp. nov., a novel anaerobic mollicute isolated from terrestrial mud volcano, Taman Peninsula, Russia.</title>
        <authorList>
            <person name="Khomyakova M.A."/>
            <person name="Merkel A.Y."/>
            <person name="Slobodkin A.I."/>
        </authorList>
    </citation>
    <scope>NUCLEOTIDE SEQUENCE</scope>
    <source>
        <strain evidence="2">M4Ah</strain>
    </source>
</reference>
<evidence type="ECO:0000313" key="2">
    <source>
        <dbReference type="EMBL" id="MDI6452368.1"/>
    </source>
</evidence>
<evidence type="ECO:0000313" key="3">
    <source>
        <dbReference type="Proteomes" id="UP001431532"/>
    </source>
</evidence>
<dbReference type="Proteomes" id="UP001431532">
    <property type="component" value="Unassembled WGS sequence"/>
</dbReference>
<organism evidence="2 3">
    <name type="scientific">Peloplasma aerotolerans</name>
    <dbReference type="NCBI Taxonomy" id="3044389"/>
    <lineage>
        <taxon>Bacteria</taxon>
        <taxon>Bacillati</taxon>
        <taxon>Mycoplasmatota</taxon>
        <taxon>Mollicutes</taxon>
        <taxon>Acholeplasmatales</taxon>
        <taxon>Acholeplasmataceae</taxon>
        <taxon>Peloplasma</taxon>
    </lineage>
</organism>
<accession>A0AAW6UBQ4</accession>
<protein>
    <submittedName>
        <fullName evidence="2">DUF4373 domain-containing protein</fullName>
    </submittedName>
</protein>
<dbReference type="Pfam" id="PF14297">
    <property type="entry name" value="Lin1244_N"/>
    <property type="match status" value="1"/>
</dbReference>
<keyword evidence="3" id="KW-1185">Reference proteome</keyword>
<dbReference type="InterPro" id="IPR025400">
    <property type="entry name" value="Lin1244/Lin1753-like_N"/>
</dbReference>
<dbReference type="PANTHER" id="PTHR39196:SF1">
    <property type="entry name" value="PRIMOSOME, DNAD SUBUNIT"/>
    <property type="match status" value="1"/>
</dbReference>
<feature type="domain" description="Lin1244/Lin1753-like N-terminal" evidence="1">
    <location>
        <begin position="12"/>
        <end position="108"/>
    </location>
</feature>
<sequence>MMLRERIRGLDYFSVDVNIFTEARVSKLIYKYGPLGFMSYMVLLSHIYSKGYYVAYDLDAASYLLLKFIPAKYISGKHKLQDIIKELVSLDLFDKALFKEDVFTSIEIQEIFKLATKKRKQQEIYPYWLLDVDETKEEEKKTEASNPEKKTKKEIRKDRQINDIREHAPKRHHLTNALIEYGYIEAHNLDSYKYDELFDEVLTKQDYAMIQKITKYIVDYEKQTSEDKKVIDKFSFFKKAMFENIERLTYQPKQSIVEMLEELTKEQSQKKTS</sequence>
<dbReference type="EMBL" id="JASCXW010000004">
    <property type="protein sequence ID" value="MDI6452368.1"/>
    <property type="molecule type" value="Genomic_DNA"/>
</dbReference>
<dbReference type="RefSeq" id="WP_282838783.1">
    <property type="nucleotide sequence ID" value="NZ_JASCXW010000004.1"/>
</dbReference>
<evidence type="ECO:0000259" key="1">
    <source>
        <dbReference type="Pfam" id="PF14297"/>
    </source>
</evidence>
<gene>
    <name evidence="2" type="ORF">QJ521_02220</name>
</gene>
<comment type="caution">
    <text evidence="2">The sequence shown here is derived from an EMBL/GenBank/DDBJ whole genome shotgun (WGS) entry which is preliminary data.</text>
</comment>